<dbReference type="InterPro" id="IPR020094">
    <property type="entry name" value="TruA/RsuA/RluB/E/F_N"/>
</dbReference>
<dbReference type="CDD" id="cd02570">
    <property type="entry name" value="PseudoU_synth_EcTruA"/>
    <property type="match status" value="1"/>
</dbReference>
<dbReference type="Gene3D" id="3.30.70.660">
    <property type="entry name" value="Pseudouridine synthase I, catalytic domain, C-terminal subdomain"/>
    <property type="match status" value="1"/>
</dbReference>
<comment type="catalytic activity">
    <reaction evidence="4">
        <text>uridine(38/39/40) in tRNA = pseudouridine(38/39/40) in tRNA</text>
        <dbReference type="Rhea" id="RHEA:22376"/>
        <dbReference type="Rhea" id="RHEA-COMP:10085"/>
        <dbReference type="Rhea" id="RHEA-COMP:10087"/>
        <dbReference type="ChEBI" id="CHEBI:65314"/>
        <dbReference type="ChEBI" id="CHEBI:65315"/>
        <dbReference type="EC" id="5.4.99.12"/>
    </reaction>
</comment>
<sequence length="330" mass="36967">MPTWLPRHPSTFLARVGRHLRCPSGRFIWQHRCVHLSTIAGSEGLDKPSCTYKATVAYDGTAYKGFQLQNPPDKRKITIQGELEACLTRIFSVDRRALKVQGAGRTDSGVHARGQVVSFSAQRRELDILWKSMNSILPKDIRVVTLQEVPHSFNARHSATGKTYAYVLDVGSTSDPFMLRYSQYVWRPVDVQAMRDAAQLFIGRHDFTQFANTFPHEVDPTKAVRRFTVTEMPTAPHLIRLEVEGSGFLYKMVRHMVGALIAVGTGIIEPSVIARLLIRGSSQLPGEQHRGWAVAEAQGLTLEECHYAADHCRLQQVDAEMTLPSVTDDC</sequence>
<dbReference type="EC" id="5.4.99.12" evidence="4"/>
<evidence type="ECO:0000313" key="6">
    <source>
        <dbReference type="EMBL" id="CAL5229933.1"/>
    </source>
</evidence>
<comment type="caution">
    <text evidence="6">The sequence shown here is derived from an EMBL/GenBank/DDBJ whole genome shotgun (WGS) entry which is preliminary data.</text>
</comment>
<dbReference type="SUPFAM" id="SSF55120">
    <property type="entry name" value="Pseudouridine synthase"/>
    <property type="match status" value="1"/>
</dbReference>
<dbReference type="InterPro" id="IPR020095">
    <property type="entry name" value="PsdUridine_synth_TruA_C"/>
</dbReference>
<dbReference type="NCBIfam" id="TIGR00071">
    <property type="entry name" value="hisT_truA"/>
    <property type="match status" value="1"/>
</dbReference>
<accession>A0ABP1GJQ2</accession>
<evidence type="ECO:0000259" key="5">
    <source>
        <dbReference type="Pfam" id="PF01416"/>
    </source>
</evidence>
<dbReference type="Proteomes" id="UP001497392">
    <property type="component" value="Unassembled WGS sequence"/>
</dbReference>
<feature type="domain" description="Pseudouridine synthase I TruA alpha/beta" evidence="5">
    <location>
        <begin position="54"/>
        <end position="156"/>
    </location>
</feature>
<keyword evidence="3 4" id="KW-0413">Isomerase</keyword>
<keyword evidence="7" id="KW-1185">Reference proteome</keyword>
<evidence type="ECO:0000256" key="3">
    <source>
        <dbReference type="ARBA" id="ARBA00023235"/>
    </source>
</evidence>
<evidence type="ECO:0000256" key="4">
    <source>
        <dbReference type="RuleBase" id="RU003792"/>
    </source>
</evidence>
<proteinExistence type="inferred from homology"/>
<dbReference type="HAMAP" id="MF_00171">
    <property type="entry name" value="TruA"/>
    <property type="match status" value="1"/>
</dbReference>
<keyword evidence="2 4" id="KW-0819">tRNA processing</keyword>
<dbReference type="EMBL" id="CAXHTA020000021">
    <property type="protein sequence ID" value="CAL5229933.1"/>
    <property type="molecule type" value="Genomic_DNA"/>
</dbReference>
<dbReference type="PANTHER" id="PTHR11142:SF0">
    <property type="entry name" value="TRNA PSEUDOURIDINE SYNTHASE-LIKE 1"/>
    <property type="match status" value="1"/>
</dbReference>
<organism evidence="6 7">
    <name type="scientific">Coccomyxa viridis</name>
    <dbReference type="NCBI Taxonomy" id="1274662"/>
    <lineage>
        <taxon>Eukaryota</taxon>
        <taxon>Viridiplantae</taxon>
        <taxon>Chlorophyta</taxon>
        <taxon>core chlorophytes</taxon>
        <taxon>Trebouxiophyceae</taxon>
        <taxon>Trebouxiophyceae incertae sedis</taxon>
        <taxon>Coccomyxaceae</taxon>
        <taxon>Coccomyxa</taxon>
    </lineage>
</organism>
<dbReference type="Pfam" id="PF01416">
    <property type="entry name" value="PseudoU_synth_1"/>
    <property type="match status" value="2"/>
</dbReference>
<dbReference type="PANTHER" id="PTHR11142">
    <property type="entry name" value="PSEUDOURIDYLATE SYNTHASE"/>
    <property type="match status" value="1"/>
</dbReference>
<dbReference type="Gene3D" id="3.30.70.580">
    <property type="entry name" value="Pseudouridine synthase I, catalytic domain, N-terminal subdomain"/>
    <property type="match status" value="1"/>
</dbReference>
<name>A0ABP1GJQ2_9CHLO</name>
<dbReference type="InterPro" id="IPR020097">
    <property type="entry name" value="PsdUridine_synth_TruA_a/b_dom"/>
</dbReference>
<evidence type="ECO:0000256" key="2">
    <source>
        <dbReference type="ARBA" id="ARBA00022694"/>
    </source>
</evidence>
<evidence type="ECO:0000313" key="7">
    <source>
        <dbReference type="Proteomes" id="UP001497392"/>
    </source>
</evidence>
<evidence type="ECO:0000256" key="1">
    <source>
        <dbReference type="ARBA" id="ARBA00009375"/>
    </source>
</evidence>
<dbReference type="InterPro" id="IPR001406">
    <property type="entry name" value="PsdUridine_synth_TruA"/>
</dbReference>
<reference evidence="6 7" key="1">
    <citation type="submission" date="2024-06" db="EMBL/GenBank/DDBJ databases">
        <authorList>
            <person name="Kraege A."/>
            <person name="Thomma B."/>
        </authorList>
    </citation>
    <scope>NUCLEOTIDE SEQUENCE [LARGE SCALE GENOMIC DNA]</scope>
</reference>
<dbReference type="InterPro" id="IPR020103">
    <property type="entry name" value="PsdUridine_synth_cat_dom_sf"/>
</dbReference>
<comment type="similarity">
    <text evidence="1 4">Belongs to the tRNA pseudouridine synthase TruA family.</text>
</comment>
<protein>
    <recommendedName>
        <fullName evidence="4">tRNA pseudouridine synthase</fullName>
        <ecNumber evidence="4">5.4.99.12</ecNumber>
    </recommendedName>
</protein>
<gene>
    <name evidence="6" type="primary">g13359</name>
    <name evidence="6" type="ORF">VP750_LOCUS11839</name>
</gene>
<feature type="domain" description="Pseudouridine synthase I TruA alpha/beta" evidence="5">
    <location>
        <begin position="197"/>
        <end position="307"/>
    </location>
</feature>